<dbReference type="PIRSF" id="PIRSF029792">
    <property type="entry name" value="Pro_racemase"/>
    <property type="match status" value="1"/>
</dbReference>
<evidence type="ECO:0000313" key="3">
    <source>
        <dbReference type="Proteomes" id="UP001500791"/>
    </source>
</evidence>
<dbReference type="InterPro" id="IPR008794">
    <property type="entry name" value="Pro_racemase_fam"/>
</dbReference>
<comment type="similarity">
    <text evidence="1">Belongs to the proline racemase family.</text>
</comment>
<dbReference type="SFLD" id="SFLDS00028">
    <property type="entry name" value="Proline_Racemase"/>
    <property type="match status" value="1"/>
</dbReference>
<comment type="caution">
    <text evidence="2">The sequence shown here is derived from an EMBL/GenBank/DDBJ whole genome shotgun (WGS) entry which is preliminary data.</text>
</comment>
<dbReference type="Pfam" id="PF05544">
    <property type="entry name" value="Pro_racemase"/>
    <property type="match status" value="1"/>
</dbReference>
<evidence type="ECO:0000313" key="2">
    <source>
        <dbReference type="EMBL" id="GAA0397646.1"/>
    </source>
</evidence>
<dbReference type="EMBL" id="BAAAEJ010000008">
    <property type="protein sequence ID" value="GAA0397646.1"/>
    <property type="molecule type" value="Genomic_DNA"/>
</dbReference>
<accession>A0ABN0YK60</accession>
<organism evidence="2 3">
    <name type="scientific">Brevundimonas terrae</name>
    <dbReference type="NCBI Taxonomy" id="363631"/>
    <lineage>
        <taxon>Bacteria</taxon>
        <taxon>Pseudomonadati</taxon>
        <taxon>Pseudomonadota</taxon>
        <taxon>Alphaproteobacteria</taxon>
        <taxon>Caulobacterales</taxon>
        <taxon>Caulobacteraceae</taxon>
        <taxon>Brevundimonas</taxon>
    </lineage>
</organism>
<dbReference type="Proteomes" id="UP001500791">
    <property type="component" value="Unassembled WGS sequence"/>
</dbReference>
<name>A0ABN0YK60_9CAUL</name>
<dbReference type="SUPFAM" id="SSF54506">
    <property type="entry name" value="Diaminopimelate epimerase-like"/>
    <property type="match status" value="1"/>
</dbReference>
<gene>
    <name evidence="2" type="ORF">GCM10009093_25400</name>
</gene>
<protein>
    <submittedName>
        <fullName evidence="2">Proline racemase family protein</fullName>
    </submittedName>
</protein>
<dbReference type="Gene3D" id="3.10.310.10">
    <property type="entry name" value="Diaminopimelate Epimerase, Chain A, domain 1"/>
    <property type="match status" value="2"/>
</dbReference>
<reference evidence="2 3" key="1">
    <citation type="journal article" date="2019" name="Int. J. Syst. Evol. Microbiol.">
        <title>The Global Catalogue of Microorganisms (GCM) 10K type strain sequencing project: providing services to taxonomists for standard genome sequencing and annotation.</title>
        <authorList>
            <consortium name="The Broad Institute Genomics Platform"/>
            <consortium name="The Broad Institute Genome Sequencing Center for Infectious Disease"/>
            <person name="Wu L."/>
            <person name="Ma J."/>
        </authorList>
    </citation>
    <scope>NUCLEOTIDE SEQUENCE [LARGE SCALE GENOMIC DNA]</scope>
    <source>
        <strain evidence="2 3">JCM 13476</strain>
    </source>
</reference>
<dbReference type="RefSeq" id="WP_167177786.1">
    <property type="nucleotide sequence ID" value="NZ_BAAAEJ010000008.1"/>
</dbReference>
<dbReference type="PANTHER" id="PTHR33442">
    <property type="entry name" value="TRANS-3-HYDROXY-L-PROLINE DEHYDRATASE"/>
    <property type="match status" value="1"/>
</dbReference>
<proteinExistence type="inferred from homology"/>
<evidence type="ECO:0000256" key="1">
    <source>
        <dbReference type="ARBA" id="ARBA00007529"/>
    </source>
</evidence>
<sequence>MTGSGIPGHKAQSVEVIDMHTAGEPVRIFDATKLGVDGTTILQKRRTMGEQFDHLRRAMMLEPRGHADMYGAILVPPSDPTYDAAVLFTHNSGYSTMCGHATVALGRFLYDRARLQNRLQTSFILECPCGPVSIDVSPEPDPSAAPLVRFESVESFALSLDDSISVDGLGTVSFDIGYGGAFYAILSGSQLGLDFHETPLEQLVEACGKLVTTLRANRSFTHPEEPDLSFLYGAILIDSNVLSSGKFTHNLCWFGEGQIDRSPTGSGVSARLAVAHARSQITESDEMQFAGISGQAFTGSVARPSGTGIIAAVSGRAYYMARSELILEANDPFAHGLTLPARFGDFQA</sequence>
<dbReference type="PANTHER" id="PTHR33442:SF1">
    <property type="entry name" value="TRANS-3-HYDROXY-L-PROLINE DEHYDRATASE"/>
    <property type="match status" value="1"/>
</dbReference>
<keyword evidence="3" id="KW-1185">Reference proteome</keyword>